<evidence type="ECO:0000256" key="4">
    <source>
        <dbReference type="ARBA" id="ARBA00022475"/>
    </source>
</evidence>
<protein>
    <submittedName>
        <fullName evidence="9">ABC transporter permease</fullName>
    </submittedName>
</protein>
<dbReference type="EMBL" id="BSSV01000004">
    <property type="protein sequence ID" value="GLX85979.1"/>
    <property type="molecule type" value="Genomic_DNA"/>
</dbReference>
<evidence type="ECO:0000256" key="3">
    <source>
        <dbReference type="ARBA" id="ARBA00022448"/>
    </source>
</evidence>
<dbReference type="PANTHER" id="PTHR30472">
    <property type="entry name" value="FERRIC ENTEROBACTIN TRANSPORT SYSTEM PERMEASE PROTEIN"/>
    <property type="match status" value="1"/>
</dbReference>
<dbReference type="Pfam" id="PF01032">
    <property type="entry name" value="FecCD"/>
    <property type="match status" value="1"/>
</dbReference>
<evidence type="ECO:0000256" key="5">
    <source>
        <dbReference type="ARBA" id="ARBA00022692"/>
    </source>
</evidence>
<evidence type="ECO:0000256" key="1">
    <source>
        <dbReference type="ARBA" id="ARBA00004651"/>
    </source>
</evidence>
<comment type="similarity">
    <text evidence="2">Belongs to the binding-protein-dependent transport system permease family. FecCD subfamily.</text>
</comment>
<evidence type="ECO:0000313" key="9">
    <source>
        <dbReference type="EMBL" id="GLX85979.1"/>
    </source>
</evidence>
<comment type="subcellular location">
    <subcellularLocation>
        <location evidence="1">Cell membrane</location>
        <topology evidence="1">Multi-pass membrane protein</topology>
    </subcellularLocation>
</comment>
<feature type="transmembrane region" description="Helical" evidence="8">
    <location>
        <begin position="95"/>
        <end position="116"/>
    </location>
</feature>
<sequence length="347" mass="37385">MLNTRSHFMVSVLVALLIFSLFAGLAVGAIAIPVTEVFTSLLNGVALGEFTGIEQQIIWQLRLPRTLMAFVAGAGLALSGMVLQTVTRNPLADPYLFGVSSGASFAVVLAMVLFNIDLYSQIDLLDVSVMSTAAFVGSLGVIALLVFITRFQSNMHTLVLAGVALSFLFSALTSFLLYFSDPQAISAILFWTLGSFARTSIESAALCFSVLIVSFVIVQGYYRQLNTMILGDETAVTLGVEPKKVRTKMLAVSALMTAVLVANCGGIGFVGLIIPHIVRYFHSQGTFSHPLVVSIVGGIFMIWVDTLSRVVIENQELPIGIITAAIGSIFFLILLLRNNRHHSAFLK</sequence>
<dbReference type="PANTHER" id="PTHR30472:SF67">
    <property type="entry name" value="PERMEASE OF ABC TRANSPORTER-RELATED"/>
    <property type="match status" value="1"/>
</dbReference>
<feature type="transmembrane region" description="Helical" evidence="8">
    <location>
        <begin position="66"/>
        <end position="83"/>
    </location>
</feature>
<organism evidence="9 10">
    <name type="scientific">Thalassotalea loyana</name>
    <dbReference type="NCBI Taxonomy" id="280483"/>
    <lineage>
        <taxon>Bacteria</taxon>
        <taxon>Pseudomonadati</taxon>
        <taxon>Pseudomonadota</taxon>
        <taxon>Gammaproteobacteria</taxon>
        <taxon>Alteromonadales</taxon>
        <taxon>Colwelliaceae</taxon>
        <taxon>Thalassotalea</taxon>
    </lineage>
</organism>
<feature type="transmembrane region" description="Helical" evidence="8">
    <location>
        <begin position="128"/>
        <end position="147"/>
    </location>
</feature>
<feature type="transmembrane region" description="Helical" evidence="8">
    <location>
        <begin position="159"/>
        <end position="180"/>
    </location>
</feature>
<feature type="transmembrane region" description="Helical" evidence="8">
    <location>
        <begin position="200"/>
        <end position="222"/>
    </location>
</feature>
<keyword evidence="7 8" id="KW-0472">Membrane</keyword>
<evidence type="ECO:0000313" key="10">
    <source>
        <dbReference type="Proteomes" id="UP001157134"/>
    </source>
</evidence>
<evidence type="ECO:0000256" key="6">
    <source>
        <dbReference type="ARBA" id="ARBA00022989"/>
    </source>
</evidence>
<feature type="transmembrane region" description="Helical" evidence="8">
    <location>
        <begin position="250"/>
        <end position="274"/>
    </location>
</feature>
<evidence type="ECO:0000256" key="8">
    <source>
        <dbReference type="SAM" id="Phobius"/>
    </source>
</evidence>
<dbReference type="SUPFAM" id="SSF81345">
    <property type="entry name" value="ABC transporter involved in vitamin B12 uptake, BtuC"/>
    <property type="match status" value="1"/>
</dbReference>
<gene>
    <name evidence="9" type="primary">btuC</name>
    <name evidence="9" type="ORF">tloyanaT_22310</name>
</gene>
<dbReference type="Gene3D" id="1.10.3470.10">
    <property type="entry name" value="ABC transporter involved in vitamin B12 uptake, BtuC"/>
    <property type="match status" value="1"/>
</dbReference>
<reference evidence="9 10" key="1">
    <citation type="submission" date="2023-03" db="EMBL/GenBank/DDBJ databases">
        <title>Thalassotalea loyana LMG 22536T draft genome sequence.</title>
        <authorList>
            <person name="Sawabe T."/>
        </authorList>
    </citation>
    <scope>NUCLEOTIDE SEQUENCE [LARGE SCALE GENOMIC DNA]</scope>
    <source>
        <strain evidence="9 10">LMG 22536</strain>
    </source>
</reference>
<feature type="transmembrane region" description="Helical" evidence="8">
    <location>
        <begin position="317"/>
        <end position="336"/>
    </location>
</feature>
<dbReference type="InterPro" id="IPR000522">
    <property type="entry name" value="ABC_transptr_permease_BtuC"/>
</dbReference>
<dbReference type="RefSeq" id="WP_284298556.1">
    <property type="nucleotide sequence ID" value="NZ_BSSV01000004.1"/>
</dbReference>
<keyword evidence="5 8" id="KW-0812">Transmembrane</keyword>
<keyword evidence="3" id="KW-0813">Transport</keyword>
<accession>A0ABQ6HDD0</accession>
<proteinExistence type="inferred from homology"/>
<keyword evidence="4" id="KW-1003">Cell membrane</keyword>
<comment type="caution">
    <text evidence="9">The sequence shown here is derived from an EMBL/GenBank/DDBJ whole genome shotgun (WGS) entry which is preliminary data.</text>
</comment>
<dbReference type="CDD" id="cd06550">
    <property type="entry name" value="TM_ABC_iron-siderophores_like"/>
    <property type="match status" value="1"/>
</dbReference>
<keyword evidence="6 8" id="KW-1133">Transmembrane helix</keyword>
<keyword evidence="10" id="KW-1185">Reference proteome</keyword>
<name>A0ABQ6HDD0_9GAMM</name>
<feature type="transmembrane region" description="Helical" evidence="8">
    <location>
        <begin position="286"/>
        <end position="305"/>
    </location>
</feature>
<dbReference type="InterPro" id="IPR037294">
    <property type="entry name" value="ABC_BtuC-like"/>
</dbReference>
<dbReference type="Proteomes" id="UP001157134">
    <property type="component" value="Unassembled WGS sequence"/>
</dbReference>
<evidence type="ECO:0000256" key="2">
    <source>
        <dbReference type="ARBA" id="ARBA00007935"/>
    </source>
</evidence>
<evidence type="ECO:0000256" key="7">
    <source>
        <dbReference type="ARBA" id="ARBA00023136"/>
    </source>
</evidence>